<comment type="caution">
    <text evidence="3">The sequence shown here is derived from an EMBL/GenBank/DDBJ whole genome shotgun (WGS) entry which is preliminary data.</text>
</comment>
<dbReference type="Gene3D" id="3.40.1350.10">
    <property type="match status" value="1"/>
</dbReference>
<dbReference type="Proteomes" id="UP000306980">
    <property type="component" value="Unassembled WGS sequence"/>
</dbReference>
<dbReference type="InterPro" id="IPR048301">
    <property type="entry name" value="NucS_C"/>
</dbReference>
<dbReference type="OrthoDB" id="2974491at2"/>
<protein>
    <submittedName>
        <fullName evidence="3">DUF91 domain-containing protein</fullName>
    </submittedName>
</protein>
<keyword evidence="1" id="KW-0238">DNA-binding</keyword>
<dbReference type="Pfam" id="PF01939">
    <property type="entry name" value="NucS_C"/>
    <property type="match status" value="1"/>
</dbReference>
<dbReference type="PANTHER" id="PTHR38814">
    <property type="entry name" value="ENDONUCLEASE NUCS"/>
    <property type="match status" value="1"/>
</dbReference>
<dbReference type="PANTHER" id="PTHR38814:SF1">
    <property type="entry name" value="ENDONUCLEASE NUCS"/>
    <property type="match status" value="1"/>
</dbReference>
<dbReference type="InterPro" id="IPR011856">
    <property type="entry name" value="tRNA_endonuc-like_dom_sf"/>
</dbReference>
<dbReference type="AlphaFoldDB" id="A0A5S3QJ01"/>
<dbReference type="CDD" id="cd22341">
    <property type="entry name" value="NucS-like"/>
    <property type="match status" value="1"/>
</dbReference>
<sequence>MINDHISNATVVPNRGSSNFVTNNFKINKYPHECINLTSLTQNGNEVRFMCIEVMKKIYGALKIEYRHYEGERYFVYGFKYDEKEWKFQSGELLLVTKDIKEIRELKKHFITIFSGDVFCEECFKQKKIDQPKNNTRYWGTRVWDGLPNRVLKELQNRLLVSIPEFSWSNVVGLDFDKPFVFFGVCTSCLDENGYNNSELFKEYNKKIDLLSHQFAAETIINGNEEIFEKYIADHVELIESGMSLIESQKKINEGIIDLLARDKDNKLCVIELKVTNDDKNIVWQAAYYQSAFHEDVRVITIAPNYSANIKDALENVPNTELKTYKLDQSGLLQINDLIEKEQCKANNNDNDESIEKNVS</sequence>
<dbReference type="EMBL" id="VCIA01000001">
    <property type="protein sequence ID" value="TMN21910.1"/>
    <property type="molecule type" value="Genomic_DNA"/>
</dbReference>
<proteinExistence type="predicted"/>
<evidence type="ECO:0000313" key="4">
    <source>
        <dbReference type="Proteomes" id="UP000306980"/>
    </source>
</evidence>
<gene>
    <name evidence="3" type="ORF">FFL34_07120</name>
</gene>
<accession>A0A5S3QJ01</accession>
<evidence type="ECO:0000256" key="1">
    <source>
        <dbReference type="ARBA" id="ARBA00023125"/>
    </source>
</evidence>
<dbReference type="InterPro" id="IPR002793">
    <property type="entry name" value="Endonuclease_NucS"/>
</dbReference>
<dbReference type="GO" id="GO:0003677">
    <property type="term" value="F:DNA binding"/>
    <property type="evidence" value="ECO:0007669"/>
    <property type="project" value="UniProtKB-KW"/>
</dbReference>
<reference evidence="3 4" key="1">
    <citation type="submission" date="2019-05" db="EMBL/GenBank/DDBJ databases">
        <title>Genomic analysis of Lentibacillus sp. NKC220-2.</title>
        <authorList>
            <person name="Oh Y.J."/>
        </authorList>
    </citation>
    <scope>NUCLEOTIDE SEQUENCE [LARGE SCALE GENOMIC DNA]</scope>
    <source>
        <strain evidence="3 4">NKC220-2</strain>
    </source>
</reference>
<dbReference type="GO" id="GO:0004519">
    <property type="term" value="F:endonuclease activity"/>
    <property type="evidence" value="ECO:0007669"/>
    <property type="project" value="InterPro"/>
</dbReference>
<evidence type="ECO:0000313" key="3">
    <source>
        <dbReference type="EMBL" id="TMN21910.1"/>
    </source>
</evidence>
<name>A0A5S3QJ01_9BACI</name>
<evidence type="ECO:0000259" key="2">
    <source>
        <dbReference type="Pfam" id="PF01939"/>
    </source>
</evidence>
<organism evidence="3 4">
    <name type="scientific">Lentibacillus cibarius</name>
    <dbReference type="NCBI Taxonomy" id="2583219"/>
    <lineage>
        <taxon>Bacteria</taxon>
        <taxon>Bacillati</taxon>
        <taxon>Bacillota</taxon>
        <taxon>Bacilli</taxon>
        <taxon>Bacillales</taxon>
        <taxon>Bacillaceae</taxon>
        <taxon>Lentibacillus</taxon>
    </lineage>
</organism>
<feature type="domain" description="Endonuclease NucS C-terminal" evidence="2">
    <location>
        <begin position="228"/>
        <end position="303"/>
    </location>
</feature>